<keyword evidence="13" id="KW-0624">Polysaccharide degradation</keyword>
<dbReference type="InterPro" id="IPR036881">
    <property type="entry name" value="Glyco_hydro_3_C_sf"/>
</dbReference>
<keyword evidence="9" id="KW-0136">Cellulose degradation</keyword>
<keyword evidence="17" id="KW-1185">Reference proteome</keyword>
<dbReference type="InterPro" id="IPR050288">
    <property type="entry name" value="Cellulose_deg_GH3"/>
</dbReference>
<dbReference type="GO" id="GO:0005576">
    <property type="term" value="C:extracellular region"/>
    <property type="evidence" value="ECO:0007669"/>
    <property type="project" value="UniProtKB-SubCell"/>
</dbReference>
<evidence type="ECO:0000256" key="12">
    <source>
        <dbReference type="ARBA" id="ARBA00023295"/>
    </source>
</evidence>
<evidence type="ECO:0000313" key="16">
    <source>
        <dbReference type="EMBL" id="KAF2261483.1"/>
    </source>
</evidence>
<dbReference type="EC" id="3.2.1.21" evidence="5"/>
<keyword evidence="11" id="KW-0119">Carbohydrate metabolism</keyword>
<comment type="pathway">
    <text evidence="3">Glycan metabolism; cellulose degradation.</text>
</comment>
<dbReference type="AlphaFoldDB" id="A0A9P4K5U5"/>
<dbReference type="Gene3D" id="3.40.50.1700">
    <property type="entry name" value="Glycoside hydrolase family 3 C-terminal domain"/>
    <property type="match status" value="1"/>
</dbReference>
<dbReference type="PANTHER" id="PTHR42715">
    <property type="entry name" value="BETA-GLUCOSIDASE"/>
    <property type="match status" value="1"/>
</dbReference>
<dbReference type="PANTHER" id="PTHR42715:SF28">
    <property type="entry name" value="BETA-GLUCOSIDASE L-RELATED"/>
    <property type="match status" value="1"/>
</dbReference>
<dbReference type="EMBL" id="ML986657">
    <property type="protein sequence ID" value="KAF2261483.1"/>
    <property type="molecule type" value="Genomic_DNA"/>
</dbReference>
<keyword evidence="8 16" id="KW-0378">Hydrolase</keyword>
<dbReference type="InterPro" id="IPR013783">
    <property type="entry name" value="Ig-like_fold"/>
</dbReference>
<evidence type="ECO:0000256" key="7">
    <source>
        <dbReference type="ARBA" id="ARBA00022729"/>
    </source>
</evidence>
<keyword evidence="6" id="KW-0964">Secreted</keyword>
<dbReference type="InterPro" id="IPR036962">
    <property type="entry name" value="Glyco_hydro_3_N_sf"/>
</dbReference>
<reference evidence="17" key="1">
    <citation type="journal article" date="2020" name="Stud. Mycol.">
        <title>101 Dothideomycetes genomes: A test case for predicting lifestyles and emergence of pathogens.</title>
        <authorList>
            <person name="Haridas S."/>
            <person name="Albert R."/>
            <person name="Binder M."/>
            <person name="Bloem J."/>
            <person name="LaButti K."/>
            <person name="Salamov A."/>
            <person name="Andreopoulos B."/>
            <person name="Baker S."/>
            <person name="Barry K."/>
            <person name="Bills G."/>
            <person name="Bluhm B."/>
            <person name="Cannon C."/>
            <person name="Castanera R."/>
            <person name="Culley D."/>
            <person name="Daum C."/>
            <person name="Ezra D."/>
            <person name="Gonzalez J."/>
            <person name="Henrissat B."/>
            <person name="Kuo A."/>
            <person name="Liang C."/>
            <person name="Lipzen A."/>
            <person name="Lutzoni F."/>
            <person name="Magnuson J."/>
            <person name="Mondo S."/>
            <person name="Nolan M."/>
            <person name="Ohm R."/>
            <person name="Pangilinan J."/>
            <person name="Park H.-J."/>
            <person name="Ramirez L."/>
            <person name="Alfaro M."/>
            <person name="Sun H."/>
            <person name="Tritt A."/>
            <person name="Yoshinaga Y."/>
            <person name="Zwiers L.-H."/>
            <person name="Turgeon B."/>
            <person name="Goodwin S."/>
            <person name="Spatafora J."/>
            <person name="Crous P."/>
            <person name="Grigoriev I."/>
        </authorList>
    </citation>
    <scope>NUCLEOTIDE SEQUENCE [LARGE SCALE GENOMIC DNA]</scope>
    <source>
        <strain evidence="17">CBS 304.66</strain>
    </source>
</reference>
<dbReference type="InterPro" id="IPR001764">
    <property type="entry name" value="Glyco_hydro_3_N"/>
</dbReference>
<feature type="signal peptide" evidence="14">
    <location>
        <begin position="1"/>
        <end position="20"/>
    </location>
</feature>
<evidence type="ECO:0000256" key="6">
    <source>
        <dbReference type="ARBA" id="ARBA00022525"/>
    </source>
</evidence>
<gene>
    <name evidence="16" type="ORF">CC78DRAFT_561765</name>
</gene>
<evidence type="ECO:0000256" key="1">
    <source>
        <dbReference type="ARBA" id="ARBA00000448"/>
    </source>
</evidence>
<dbReference type="Proteomes" id="UP000800093">
    <property type="component" value="Unassembled WGS sequence"/>
</dbReference>
<keyword evidence="7 14" id="KW-0732">Signal</keyword>
<dbReference type="InterPro" id="IPR002772">
    <property type="entry name" value="Glyco_hydro_3_C"/>
</dbReference>
<comment type="subcellular location">
    <subcellularLocation>
        <location evidence="2">Secreted</location>
    </subcellularLocation>
</comment>
<dbReference type="InterPro" id="IPR026891">
    <property type="entry name" value="Fn3-like"/>
</dbReference>
<sequence length="756" mass="80449">MRRLIPKFLTVLTVTTACSAQGFDGDWDAAYTKATTALAKLSLSEKIGIVSGVGWGKGPCSGTTSAARSINYPALCLQDGPLGVRSAASITAFPAGIQAGATWDRALMRERGRGIGEETRALGIHVILGPVAGPLGQFAQGGRNWEGFSNDPYLSGVANEQTIAGIQEAGAQACVKHYILNEQERDRETMNSVVDDRTLHELYLWPFAEAVRAGVASIMCSYNRVDGTYACENRRLMEDLLKNELGFKGYVLTDWNAQHSTAESANTGLDMTMPGSAQNGGNVFWGSRLQSAVSAGQVQMSRLDDMVKRILAAWYFTKQDVGYPDTKIDRRTNNGGPNVQGSHSTIARAVARDGIVLLKNTDGILPLKSPKSIAIIGSDAVPNPRGINSCQDMGCNQGTLTMGWGSGSATLPYVSSPADTITTRAKKDGTTVTLSASDTASQGRSTAQNAEVAIVFITADSGEAYITVEGHAGDRKDLFAWHNGEALVKAVAEVNKNVIVVVHTVGPIILEGFADLSNVKAILWAGLPGQEAGNALVDVLYGDYSPSGKLPYTIAKTASDYGTTIQGYSDNFREGLFIDYRALEKNRITPRYEFGYGLSYTTFNYSSLVIYGSPSSGAETGPTVPGGASSLFEVVATVAVNVTNSGSATAAEVPQLYIGFPDSAPGTPARQLRGFDKLSLQPGEGATVRFELRRKDLSFWDAPAKKWSLPKGTFGVEVGASSRDIRLTEIQHFVAVRNALSSSIGSSAIPSKTSHR</sequence>
<dbReference type="SUPFAM" id="SSF51445">
    <property type="entry name" value="(Trans)glycosidases"/>
    <property type="match status" value="1"/>
</dbReference>
<evidence type="ECO:0000256" key="10">
    <source>
        <dbReference type="ARBA" id="ARBA00023180"/>
    </source>
</evidence>
<dbReference type="PRINTS" id="PR00133">
    <property type="entry name" value="GLHYDRLASE3"/>
</dbReference>
<comment type="catalytic activity">
    <reaction evidence="1">
        <text>Hydrolysis of terminal, non-reducing beta-D-glucosyl residues with release of beta-D-glucose.</text>
        <dbReference type="EC" id="3.2.1.21"/>
    </reaction>
</comment>
<dbReference type="FunFam" id="3.20.20.300:FF:000002">
    <property type="entry name" value="Probable beta-glucosidase"/>
    <property type="match status" value="1"/>
</dbReference>
<protein>
    <recommendedName>
        <fullName evidence="5">beta-glucosidase</fullName>
        <ecNumber evidence="5">3.2.1.21</ecNumber>
    </recommendedName>
</protein>
<evidence type="ECO:0000256" key="3">
    <source>
        <dbReference type="ARBA" id="ARBA00004987"/>
    </source>
</evidence>
<dbReference type="Gene3D" id="2.60.40.10">
    <property type="entry name" value="Immunoglobulins"/>
    <property type="match status" value="1"/>
</dbReference>
<evidence type="ECO:0000256" key="9">
    <source>
        <dbReference type="ARBA" id="ARBA00023001"/>
    </source>
</evidence>
<feature type="domain" description="Fibronectin type III-like" evidence="15">
    <location>
        <begin position="652"/>
        <end position="722"/>
    </location>
</feature>
<dbReference type="PROSITE" id="PS51257">
    <property type="entry name" value="PROKAR_LIPOPROTEIN"/>
    <property type="match status" value="1"/>
</dbReference>
<dbReference type="InterPro" id="IPR017853">
    <property type="entry name" value="GH"/>
</dbReference>
<evidence type="ECO:0000256" key="4">
    <source>
        <dbReference type="ARBA" id="ARBA00005336"/>
    </source>
</evidence>
<evidence type="ECO:0000256" key="2">
    <source>
        <dbReference type="ARBA" id="ARBA00004613"/>
    </source>
</evidence>
<organism evidence="16 17">
    <name type="scientific">Lojkania enalia</name>
    <dbReference type="NCBI Taxonomy" id="147567"/>
    <lineage>
        <taxon>Eukaryota</taxon>
        <taxon>Fungi</taxon>
        <taxon>Dikarya</taxon>
        <taxon>Ascomycota</taxon>
        <taxon>Pezizomycotina</taxon>
        <taxon>Dothideomycetes</taxon>
        <taxon>Pleosporomycetidae</taxon>
        <taxon>Pleosporales</taxon>
        <taxon>Pleosporales incertae sedis</taxon>
        <taxon>Lojkania</taxon>
    </lineage>
</organism>
<dbReference type="GO" id="GO:0030245">
    <property type="term" value="P:cellulose catabolic process"/>
    <property type="evidence" value="ECO:0007669"/>
    <property type="project" value="UniProtKB-KW"/>
</dbReference>
<evidence type="ECO:0000256" key="13">
    <source>
        <dbReference type="ARBA" id="ARBA00023326"/>
    </source>
</evidence>
<dbReference type="OrthoDB" id="434at2759"/>
<feature type="chain" id="PRO_5040168363" description="beta-glucosidase" evidence="14">
    <location>
        <begin position="21"/>
        <end position="756"/>
    </location>
</feature>
<keyword evidence="10" id="KW-0325">Glycoprotein</keyword>
<dbReference type="GO" id="GO:0008422">
    <property type="term" value="F:beta-glucosidase activity"/>
    <property type="evidence" value="ECO:0007669"/>
    <property type="project" value="UniProtKB-EC"/>
</dbReference>
<dbReference type="SUPFAM" id="SSF52279">
    <property type="entry name" value="Beta-D-glucan exohydrolase, C-terminal domain"/>
    <property type="match status" value="1"/>
</dbReference>
<accession>A0A9P4K5U5</accession>
<name>A0A9P4K5U5_9PLEO</name>
<dbReference type="Pfam" id="PF00933">
    <property type="entry name" value="Glyco_hydro_3"/>
    <property type="match status" value="1"/>
</dbReference>
<dbReference type="FunFam" id="2.60.40.10:FF:000757">
    <property type="entry name" value="Beta-glucosidase G"/>
    <property type="match status" value="1"/>
</dbReference>
<dbReference type="FunFam" id="3.40.50.1700:FF:000003">
    <property type="entry name" value="Probable beta-glucosidase"/>
    <property type="match status" value="1"/>
</dbReference>
<dbReference type="SMART" id="SM01217">
    <property type="entry name" value="Fn3_like"/>
    <property type="match status" value="1"/>
</dbReference>
<evidence type="ECO:0000256" key="11">
    <source>
        <dbReference type="ARBA" id="ARBA00023277"/>
    </source>
</evidence>
<evidence type="ECO:0000259" key="15">
    <source>
        <dbReference type="SMART" id="SM01217"/>
    </source>
</evidence>
<proteinExistence type="inferred from homology"/>
<dbReference type="Gene3D" id="3.20.20.300">
    <property type="entry name" value="Glycoside hydrolase, family 3, N-terminal domain"/>
    <property type="match status" value="1"/>
</dbReference>
<evidence type="ECO:0000256" key="5">
    <source>
        <dbReference type="ARBA" id="ARBA00012744"/>
    </source>
</evidence>
<dbReference type="Pfam" id="PF14310">
    <property type="entry name" value="Fn3-like"/>
    <property type="match status" value="1"/>
</dbReference>
<evidence type="ECO:0000313" key="17">
    <source>
        <dbReference type="Proteomes" id="UP000800093"/>
    </source>
</evidence>
<dbReference type="Pfam" id="PF01915">
    <property type="entry name" value="Glyco_hydro_3_C"/>
    <property type="match status" value="1"/>
</dbReference>
<comment type="caution">
    <text evidence="16">The sequence shown here is derived from an EMBL/GenBank/DDBJ whole genome shotgun (WGS) entry which is preliminary data.</text>
</comment>
<comment type="similarity">
    <text evidence="4">Belongs to the glycosyl hydrolase 3 family.</text>
</comment>
<keyword evidence="12" id="KW-0326">Glycosidase</keyword>
<evidence type="ECO:0000256" key="8">
    <source>
        <dbReference type="ARBA" id="ARBA00022801"/>
    </source>
</evidence>
<evidence type="ECO:0000256" key="14">
    <source>
        <dbReference type="SAM" id="SignalP"/>
    </source>
</evidence>